<protein>
    <submittedName>
        <fullName evidence="18">Fatty acid synthase-like protein beta subunit</fullName>
    </submittedName>
</protein>
<gene>
    <name evidence="18" type="ORF">DM02DRAFT_670785</name>
</gene>
<dbReference type="EMBL" id="KZ805347">
    <property type="protein sequence ID" value="PVI02096.1"/>
    <property type="molecule type" value="Genomic_DNA"/>
</dbReference>
<keyword evidence="3 15" id="KW-0808">Transferase</keyword>
<accession>A0A2V1DVN4</accession>
<keyword evidence="7 15" id="KW-0520">NAD</keyword>
<dbReference type="SMART" id="SM00827">
    <property type="entry name" value="PKS_AT"/>
    <property type="match status" value="1"/>
</dbReference>
<comment type="catalytic activity">
    <reaction evidence="11">
        <text>holo-[ACP] + malonyl-CoA = malonyl-[ACP] + CoA</text>
        <dbReference type="Rhea" id="RHEA:41792"/>
        <dbReference type="Rhea" id="RHEA-COMP:9623"/>
        <dbReference type="Rhea" id="RHEA-COMP:9685"/>
        <dbReference type="ChEBI" id="CHEBI:57287"/>
        <dbReference type="ChEBI" id="CHEBI:57384"/>
        <dbReference type="ChEBI" id="CHEBI:64479"/>
        <dbReference type="ChEBI" id="CHEBI:78449"/>
        <dbReference type="EC" id="2.3.1.39"/>
    </reaction>
</comment>
<comment type="catalytic activity">
    <reaction evidence="1">
        <text>a (3R)-hydroxyacyl-[ACP] = a (2E)-enoyl-[ACP] + H2O</text>
        <dbReference type="Rhea" id="RHEA:13097"/>
        <dbReference type="Rhea" id="RHEA-COMP:9925"/>
        <dbReference type="Rhea" id="RHEA-COMP:9945"/>
        <dbReference type="ChEBI" id="CHEBI:15377"/>
        <dbReference type="ChEBI" id="CHEBI:78784"/>
        <dbReference type="ChEBI" id="CHEBI:78827"/>
        <dbReference type="EC" id="4.2.1.59"/>
    </reaction>
</comment>
<dbReference type="InterPro" id="IPR014043">
    <property type="entry name" value="Acyl_transferase_dom"/>
</dbReference>
<dbReference type="PRINTS" id="PR01483">
    <property type="entry name" value="FASYNTHASE"/>
</dbReference>
<dbReference type="GO" id="GO:0004318">
    <property type="term" value="F:enoyl-[acyl-carrier-protein] reductase (NADH) activity"/>
    <property type="evidence" value="ECO:0007669"/>
    <property type="project" value="UniProtKB-UniRule"/>
</dbReference>
<evidence type="ECO:0000259" key="17">
    <source>
        <dbReference type="SMART" id="SM00827"/>
    </source>
</evidence>
<evidence type="ECO:0000256" key="11">
    <source>
        <dbReference type="ARBA" id="ARBA00048462"/>
    </source>
</evidence>
<dbReference type="OrthoDB" id="4251012at2759"/>
<evidence type="ECO:0000256" key="13">
    <source>
        <dbReference type="ARBA" id="ARBA00048572"/>
    </source>
</evidence>
<dbReference type="PANTHER" id="PTHR10982:SF21">
    <property type="entry name" value="FATTY ACID SYNTHASE SUBUNIT BETA"/>
    <property type="match status" value="1"/>
</dbReference>
<feature type="active site" description="For malonyltransferase activity" evidence="16">
    <location>
        <position position="1656"/>
    </location>
</feature>
<comment type="catalytic activity">
    <reaction evidence="13">
        <text>a 2,3-saturated acyl-[ACP] + NAD(+) = a (2E)-enoyl-[ACP] + NADH + H(+)</text>
        <dbReference type="Rhea" id="RHEA:10240"/>
        <dbReference type="Rhea" id="RHEA-COMP:9925"/>
        <dbReference type="Rhea" id="RHEA-COMP:9926"/>
        <dbReference type="ChEBI" id="CHEBI:15378"/>
        <dbReference type="ChEBI" id="CHEBI:57540"/>
        <dbReference type="ChEBI" id="CHEBI:57945"/>
        <dbReference type="ChEBI" id="CHEBI:78784"/>
        <dbReference type="ChEBI" id="CHEBI:78785"/>
        <dbReference type="EC" id="1.3.1.9"/>
    </reaction>
</comment>
<dbReference type="Proteomes" id="UP000244855">
    <property type="component" value="Unassembled WGS sequence"/>
</dbReference>
<dbReference type="GO" id="GO:0019171">
    <property type="term" value="F:(3R)-hydroxyacyl-[acyl-carrier-protein] dehydratase activity"/>
    <property type="evidence" value="ECO:0007669"/>
    <property type="project" value="UniProtKB-EC"/>
</dbReference>
<dbReference type="InterPro" id="IPR001227">
    <property type="entry name" value="Ac_transferase_dom_sf"/>
</dbReference>
<sequence length="1885" mass="211069">MRQNFDMFFSQLVPAEKTRVAAVFGGQGDGNLSSLEELRCLYRHRRTSIEALIERATGTLERLLHPSSSNSFQETANFDLRGWINSERAGPTPEVLAEALFSIPINTVLAFAQLVIVCTSYDLTPGEFAASLCSVSGRSEGMLLALALAQTGDWASFYSLADAYIEISFWIGLSVHEARPRATVTSEQIQECLDMTESKPSSVLRVYGLPRATVEAAICLENKTTFCNERDGIYLASLDSYRQFTIAGPTDALVGVCARLHKEKSSKEKSQEGLRLHFLPVSTPLNTPIMAPMLGRLLSLASTMSILNQQLRIPIVLPQDGSVIQAGSVTAVKVLYSVMESLLINSMDWPTACEALRAHRFLAFGPVQTASWIREATVGVGPDVVDLADDSVLRHLKDHPHSFHLRPLKSSWQETFRPRIFRDSAGQYSLRTNMTARFKVPPLMVAGMTPTTVPWDVVAAIANAGYHAELAGGGYHRPDTFELAVRRLAAVVPAQRGVTCNILYINPKVTGWQIDVLKKLTREGLPIRGITVGAGVPSPDVIKEWTASLKLDHISFKPGNPSAIDQVIELAKIYPDLTIGLQWTGGRAGGHHSMEEFEPPILESYSRIRACENIVLIAGSGFGDAENSIAYLTGQWSCEFGRPPMPFDGILLGSRVMVAKEAHTALQAKSLICQAPGVDARNWRTSLGKGAGGIITIHSEFGYLIHVLATRGSLLWKAFDDRIFCIRDVQKRGLYLRKHRNWILSALNSDYVRPWLAVNTRGNNVEIEEMKYSELVRRLCLLMSTISRRQWIDPSYGGVVMDFIQKVGSRFMISVEGLSDDPATLPGEFEAAFGPSAATNIYPEDCMILMALFQRQGVKPVPFIPCLDENFERWFKKDTLWQSETIDSVFDGDIQRALVIHGPVAARFSTIVDEPVKTIMDRICNDYVKILRQDGSKVDSDNSTQRPQPILDTQIGQEVRAFPNGRMTRFTYLPGRPVPEIDFLIETLARSRQVGLILRSQWSIPGGRMLENPIKAAIQPRSGDILEVALNNKDEFQAFTFIQYTHEHAKMSWSSLSLRLQGPSGFVIQLKVPKCATNEVRPTYFQFEMREGPDSVEVREITFNREASIRNLYRFLWFDKHQSLRQRDTGLRTRYYSAEQKITRASVDSFANVERLSPTELHDWSPRGSTVPLDICVVIAWQSLLEPLTHPDLDCDLLQLLHRSITFRYKANTSPLRIGQTVAIESQITRREWQSSGQNIEVTALIKRGQDQVVVVKSEFFIRTSHPGSGESFAVIHEPEMVITVENATLEAIIKDKNWLQLQQSQVELLHKRLVFRTTSHMEYVGNGSSKDLKVQGHMYVEDCAGVRKQVGLIRFEERGCRENPVMDFLRRRGTPKRKGEELSLPGWSNDASIEVSMPSDSTMYARVSGDENPIHVSDLFARWAGLPGKIVHGMHTSLIARRFLEWAIADKGRARFRHWRATFHGMVSHGSRVKMHIRHTMMTDGDMLLHVDVCSAKDGTRLMSAEALVAQLSTAYTFTGQGSQTPGMGMKLYAANSEIKAVWDRAEEYLQRQFGFSLLKIVRENPKTLTIHFKGKRGRRVRENYLSMIGELKDPSLLGGPLTHHSTSYTFHKAQGLLYSTQFAQPALVVMEMAQFQHLQARGMVQHDARYAGHSLGEYSALGSLTTFMSFEALLDLVFLRAFTMQNALARDANGDTGYSMMAVDPSRIGKSFGETDLQKLVQLVQESAQGFVEIVNYNVTSQQYVCAGHIKTLSILSSVCDELASLEAPQSLDRGKLNTIIATHTRRVVCADRVTLDKRGKATIPLQGIDIPFHSRLLHSHIDDYRRYLERKIRVEDVVPEQLIGRWVPNVTGRPFSLDRAYIEDAQKTVNSAQLAELLVSYV</sequence>
<keyword evidence="8" id="KW-0456">Lyase</keyword>
<keyword evidence="4 15" id="KW-0378">Hydrolase</keyword>
<dbReference type="STRING" id="97972.A0A2V1DVN4"/>
<keyword evidence="6 15" id="KW-0560">Oxidoreductase</keyword>
<dbReference type="GO" id="GO:0016297">
    <property type="term" value="F:fatty acyl-[ACP] hydrolase activity"/>
    <property type="evidence" value="ECO:0007669"/>
    <property type="project" value="UniProtKB-EC"/>
</dbReference>
<dbReference type="InterPro" id="IPR013565">
    <property type="entry name" value="Fas1/AflB-like_central"/>
</dbReference>
<dbReference type="PANTHER" id="PTHR10982">
    <property type="entry name" value="MALONYL COA-ACYL CARRIER PROTEIN TRANSACYLASE"/>
    <property type="match status" value="1"/>
</dbReference>
<dbReference type="GO" id="GO:0004321">
    <property type="term" value="F:fatty-acyl-CoA synthase activity"/>
    <property type="evidence" value="ECO:0007669"/>
    <property type="project" value="UniProtKB-EC"/>
</dbReference>
<dbReference type="Gene3D" id="3.30.70.3330">
    <property type="match status" value="1"/>
</dbReference>
<dbReference type="Gene3D" id="3.10.129.10">
    <property type="entry name" value="Hotdog Thioesterase"/>
    <property type="match status" value="1"/>
</dbReference>
<evidence type="ECO:0000256" key="5">
    <source>
        <dbReference type="ARBA" id="ARBA00022857"/>
    </source>
</evidence>
<dbReference type="InterPro" id="IPR032088">
    <property type="entry name" value="SAT"/>
</dbReference>
<dbReference type="InterPro" id="IPR040883">
    <property type="entry name" value="FAS_meander"/>
</dbReference>
<comment type="catalytic activity">
    <reaction evidence="12">
        <text>(9Z)-octadecenoyl-[ACP] + H2O = (9Z)-octadecenoate + holo-[ACP] + H(+)</text>
        <dbReference type="Rhea" id="RHEA:15057"/>
        <dbReference type="Rhea" id="RHEA-COMP:9685"/>
        <dbReference type="Rhea" id="RHEA-COMP:9924"/>
        <dbReference type="ChEBI" id="CHEBI:15377"/>
        <dbReference type="ChEBI" id="CHEBI:15378"/>
        <dbReference type="ChEBI" id="CHEBI:30823"/>
        <dbReference type="ChEBI" id="CHEBI:64479"/>
        <dbReference type="ChEBI" id="CHEBI:78783"/>
        <dbReference type="EC" id="3.1.2.14"/>
    </reaction>
</comment>
<evidence type="ECO:0000256" key="10">
    <source>
        <dbReference type="ARBA" id="ARBA00048237"/>
    </source>
</evidence>
<evidence type="ECO:0000256" key="3">
    <source>
        <dbReference type="ARBA" id="ARBA00022679"/>
    </source>
</evidence>
<evidence type="ECO:0000256" key="6">
    <source>
        <dbReference type="ARBA" id="ARBA00023002"/>
    </source>
</evidence>
<dbReference type="SUPFAM" id="SSF54637">
    <property type="entry name" value="Thioesterase/thiol ester dehydrase-isomerase"/>
    <property type="match status" value="1"/>
</dbReference>
<evidence type="ECO:0000256" key="8">
    <source>
        <dbReference type="ARBA" id="ARBA00023239"/>
    </source>
</evidence>
<evidence type="ECO:0000256" key="14">
    <source>
        <dbReference type="ARBA" id="ARBA00048835"/>
    </source>
</evidence>
<evidence type="ECO:0000313" key="19">
    <source>
        <dbReference type="Proteomes" id="UP000244855"/>
    </source>
</evidence>
<evidence type="ECO:0000256" key="12">
    <source>
        <dbReference type="ARBA" id="ARBA00048536"/>
    </source>
</evidence>
<dbReference type="InterPro" id="IPR013785">
    <property type="entry name" value="Aldolase_TIM"/>
</dbReference>
<dbReference type="InterPro" id="IPR016452">
    <property type="entry name" value="Fas1/AflB-like"/>
</dbReference>
<dbReference type="Pfam" id="PF00698">
    <property type="entry name" value="Acyl_transf_1"/>
    <property type="match status" value="1"/>
</dbReference>
<dbReference type="Gene3D" id="3.20.20.70">
    <property type="entry name" value="Aldolase class I"/>
    <property type="match status" value="1"/>
</dbReference>
<comment type="catalytic activity">
    <reaction evidence="14">
        <text>holo-[ACP] + acetyl-CoA = acetyl-[ACP] + CoA</text>
        <dbReference type="Rhea" id="RHEA:41788"/>
        <dbReference type="Rhea" id="RHEA-COMP:9621"/>
        <dbReference type="Rhea" id="RHEA-COMP:9685"/>
        <dbReference type="ChEBI" id="CHEBI:57287"/>
        <dbReference type="ChEBI" id="CHEBI:57288"/>
        <dbReference type="ChEBI" id="CHEBI:64479"/>
        <dbReference type="ChEBI" id="CHEBI:78446"/>
        <dbReference type="EC" id="2.3.1.38"/>
    </reaction>
</comment>
<comment type="catalytic activity">
    <reaction evidence="10">
        <text>acetyl-CoA + n malonyl-CoA + 2n NADPH + 4n H(+) = a long-chain-acyl-CoA + n CoA + n CO2 + 2n NADP(+).</text>
        <dbReference type="EC" id="2.3.1.86"/>
    </reaction>
</comment>
<dbReference type="Pfam" id="PF22235">
    <property type="entry name" value="FAS1_thioest_ins"/>
    <property type="match status" value="1"/>
</dbReference>
<keyword evidence="9" id="KW-0511">Multifunctional enzyme</keyword>
<dbReference type="Pfam" id="PF08354">
    <property type="entry name" value="Fas1-AflB-like_hel"/>
    <property type="match status" value="1"/>
</dbReference>
<dbReference type="CDD" id="cd03447">
    <property type="entry name" value="FAS_MaoC"/>
    <property type="match status" value="1"/>
</dbReference>
<keyword evidence="19" id="KW-1185">Reference proteome</keyword>
<keyword evidence="5 15" id="KW-0521">NADP</keyword>
<dbReference type="InterPro" id="IPR016035">
    <property type="entry name" value="Acyl_Trfase/lysoPLipase"/>
</dbReference>
<dbReference type="SUPFAM" id="SSF51412">
    <property type="entry name" value="Inosine monophosphate dehydrogenase (IMPDH)"/>
    <property type="match status" value="1"/>
</dbReference>
<dbReference type="Gene3D" id="6.10.60.10">
    <property type="match status" value="1"/>
</dbReference>
<dbReference type="InterPro" id="IPR003965">
    <property type="entry name" value="Fatty_acid_synthase"/>
</dbReference>
<dbReference type="GO" id="GO:0004313">
    <property type="term" value="F:[acyl-carrier-protein] S-acetyltransferase activity"/>
    <property type="evidence" value="ECO:0007669"/>
    <property type="project" value="UniProtKB-EC"/>
</dbReference>
<dbReference type="Pfam" id="PF17951">
    <property type="entry name" value="FAS_meander"/>
    <property type="match status" value="1"/>
</dbReference>
<evidence type="ECO:0000256" key="2">
    <source>
        <dbReference type="ARBA" id="ARBA00010009"/>
    </source>
</evidence>
<comment type="similarity">
    <text evidence="2 15">Belongs to the fungal fatty acid synthetase subunit beta family.</text>
</comment>
<dbReference type="PIRSF" id="PIRSF005562">
    <property type="entry name" value="FAS_yeast_beta"/>
    <property type="match status" value="1"/>
</dbReference>
<evidence type="ECO:0000256" key="16">
    <source>
        <dbReference type="PIRSR" id="PIRSR005562-1"/>
    </source>
</evidence>
<evidence type="ECO:0000256" key="9">
    <source>
        <dbReference type="ARBA" id="ARBA00023268"/>
    </source>
</evidence>
<proteinExistence type="inferred from homology"/>
<evidence type="ECO:0000256" key="4">
    <source>
        <dbReference type="ARBA" id="ARBA00022801"/>
    </source>
</evidence>
<organism evidence="18 19">
    <name type="scientific">Periconia macrospinosa</name>
    <dbReference type="NCBI Taxonomy" id="97972"/>
    <lineage>
        <taxon>Eukaryota</taxon>
        <taxon>Fungi</taxon>
        <taxon>Dikarya</taxon>
        <taxon>Ascomycota</taxon>
        <taxon>Pezizomycotina</taxon>
        <taxon>Dothideomycetes</taxon>
        <taxon>Pleosporomycetidae</taxon>
        <taxon>Pleosporales</taxon>
        <taxon>Massarineae</taxon>
        <taxon>Periconiaceae</taxon>
        <taxon>Periconia</taxon>
    </lineage>
</organism>
<dbReference type="InterPro" id="IPR050830">
    <property type="entry name" value="Fungal_FAS"/>
</dbReference>
<dbReference type="Pfam" id="PF01575">
    <property type="entry name" value="MaoC_dehydratas"/>
    <property type="match status" value="1"/>
</dbReference>
<dbReference type="Gene3D" id="1.20.930.70">
    <property type="match status" value="1"/>
</dbReference>
<dbReference type="SUPFAM" id="SSF52151">
    <property type="entry name" value="FabD/lysophospholipase-like"/>
    <property type="match status" value="2"/>
</dbReference>
<dbReference type="GO" id="GO:0005835">
    <property type="term" value="C:fatty acid synthase complex"/>
    <property type="evidence" value="ECO:0007669"/>
    <property type="project" value="UniProtKB-UniRule"/>
</dbReference>
<feature type="active site" description="For acetyltransferase activity" evidence="16">
    <location>
        <position position="139"/>
    </location>
</feature>
<feature type="domain" description="Malonyl-CoA:ACP transacylase (MAT)" evidence="17">
    <location>
        <begin position="1518"/>
        <end position="1823"/>
    </location>
</feature>
<dbReference type="Pfam" id="PF16073">
    <property type="entry name" value="SAT"/>
    <property type="match status" value="1"/>
</dbReference>
<evidence type="ECO:0000313" key="18">
    <source>
        <dbReference type="EMBL" id="PVI02096.1"/>
    </source>
</evidence>
<reference evidence="18 19" key="1">
    <citation type="journal article" date="2018" name="Sci. Rep.">
        <title>Comparative genomics provides insights into the lifestyle and reveals functional heterogeneity of dark septate endophytic fungi.</title>
        <authorList>
            <person name="Knapp D.G."/>
            <person name="Nemeth J.B."/>
            <person name="Barry K."/>
            <person name="Hainaut M."/>
            <person name="Henrissat B."/>
            <person name="Johnson J."/>
            <person name="Kuo A."/>
            <person name="Lim J.H.P."/>
            <person name="Lipzen A."/>
            <person name="Nolan M."/>
            <person name="Ohm R.A."/>
            <person name="Tamas L."/>
            <person name="Grigoriev I.V."/>
            <person name="Spatafora J.W."/>
            <person name="Nagy L.G."/>
            <person name="Kovacs G.M."/>
        </authorList>
    </citation>
    <scope>NUCLEOTIDE SEQUENCE [LARGE SCALE GENOMIC DNA]</scope>
    <source>
        <strain evidence="18 19">DSE2036</strain>
    </source>
</reference>
<dbReference type="InterPro" id="IPR029069">
    <property type="entry name" value="HotDog_dom_sf"/>
</dbReference>
<name>A0A2V1DVN4_9PLEO</name>
<evidence type="ECO:0000256" key="7">
    <source>
        <dbReference type="ARBA" id="ARBA00023027"/>
    </source>
</evidence>
<evidence type="ECO:0000256" key="15">
    <source>
        <dbReference type="PIRNR" id="PIRNR005562"/>
    </source>
</evidence>
<dbReference type="InterPro" id="IPR002539">
    <property type="entry name" value="MaoC-like_dom"/>
</dbReference>
<dbReference type="GO" id="GO:0006633">
    <property type="term" value="P:fatty acid biosynthetic process"/>
    <property type="evidence" value="ECO:0007669"/>
    <property type="project" value="InterPro"/>
</dbReference>
<dbReference type="GO" id="GO:0004312">
    <property type="term" value="F:fatty acid synthase activity"/>
    <property type="evidence" value="ECO:0007669"/>
    <property type="project" value="InterPro"/>
</dbReference>
<dbReference type="GO" id="GO:0004314">
    <property type="term" value="F:[acyl-carrier-protein] S-malonyltransferase activity"/>
    <property type="evidence" value="ECO:0007669"/>
    <property type="project" value="UniProtKB-EC"/>
</dbReference>
<dbReference type="Gene3D" id="3.40.366.10">
    <property type="entry name" value="Malonyl-Coenzyme A Acyl Carrier Protein, domain 2"/>
    <property type="match status" value="3"/>
</dbReference>
<evidence type="ECO:0000256" key="1">
    <source>
        <dbReference type="ARBA" id="ARBA00001055"/>
    </source>
</evidence>